<sequence length="48" mass="5415">MIKTDPELSLVPVVVLTNSTTSMHIFKVDELHANCCMVKPIGLEHFFE</sequence>
<evidence type="ECO:0008006" key="2">
    <source>
        <dbReference type="Google" id="ProtNLM"/>
    </source>
</evidence>
<gene>
    <name evidence="1" type="ORF">AVDCRST_MAG92-2580</name>
</gene>
<organism evidence="1">
    <name type="scientific">uncultured Coleofasciculus sp</name>
    <dbReference type="NCBI Taxonomy" id="1267456"/>
    <lineage>
        <taxon>Bacteria</taxon>
        <taxon>Bacillati</taxon>
        <taxon>Cyanobacteriota</taxon>
        <taxon>Cyanophyceae</taxon>
        <taxon>Coleofasciculales</taxon>
        <taxon>Coleofasciculaceae</taxon>
        <taxon>Coleofasciculus</taxon>
        <taxon>environmental samples</taxon>
    </lineage>
</organism>
<proteinExistence type="predicted"/>
<dbReference type="AlphaFoldDB" id="A0A6J4IXC1"/>
<evidence type="ECO:0000313" key="1">
    <source>
        <dbReference type="EMBL" id="CAA9263274.1"/>
    </source>
</evidence>
<name>A0A6J4IXC1_9CYAN</name>
<dbReference type="SUPFAM" id="SSF52172">
    <property type="entry name" value="CheY-like"/>
    <property type="match status" value="1"/>
</dbReference>
<protein>
    <recommendedName>
        <fullName evidence="2">Response regulatory domain-containing protein</fullName>
    </recommendedName>
</protein>
<accession>A0A6J4IXC1</accession>
<dbReference type="InterPro" id="IPR011006">
    <property type="entry name" value="CheY-like_superfamily"/>
</dbReference>
<reference evidence="1" key="1">
    <citation type="submission" date="2020-02" db="EMBL/GenBank/DDBJ databases">
        <authorList>
            <person name="Meier V. D."/>
        </authorList>
    </citation>
    <scope>NUCLEOTIDE SEQUENCE</scope>
    <source>
        <strain evidence="1">AVDCRST_MAG92</strain>
    </source>
</reference>
<dbReference type="EMBL" id="CADCTM010000397">
    <property type="protein sequence ID" value="CAA9263274.1"/>
    <property type="molecule type" value="Genomic_DNA"/>
</dbReference>
<feature type="non-terminal residue" evidence="1">
    <location>
        <position position="48"/>
    </location>
</feature>